<comment type="subcellular location">
    <subcellularLocation>
        <location evidence="1">Secreted</location>
    </subcellularLocation>
</comment>
<reference evidence="4" key="1">
    <citation type="journal article" date="2015" name="Mar. Biotechnol.">
        <title>High conopeptide diversity in Conus tribblei revealed through analysis of venom duct transcriptome using two high-throughput sequencing platforms.</title>
        <authorList>
            <person name="Barghi N."/>
            <person name="Concepcion G.P."/>
            <person name="Olivera B.M."/>
            <person name="Lluisma A.O."/>
        </authorList>
    </citation>
    <scope>NUCLEOTIDE SEQUENCE</scope>
    <source>
        <tissue evidence="4">Venom duct</tissue>
    </source>
</reference>
<evidence type="ECO:0000256" key="3">
    <source>
        <dbReference type="SAM" id="SignalP"/>
    </source>
</evidence>
<feature type="signal peptide" evidence="3">
    <location>
        <begin position="1"/>
        <end position="23"/>
    </location>
</feature>
<keyword evidence="3" id="KW-0732">Signal</keyword>
<name>A0A0C9S5T0_CONTD</name>
<dbReference type="EMBL" id="GCJM01000094">
    <property type="protein sequence ID" value="JAG92784.1"/>
    <property type="molecule type" value="Transcribed_RNA"/>
</dbReference>
<organism evidence="4">
    <name type="scientific">Conus tribblei</name>
    <name type="common">Tribble's cone</name>
    <name type="synonym">Splinoconus tribblei</name>
    <dbReference type="NCBI Taxonomy" id="101761"/>
    <lineage>
        <taxon>Eukaryota</taxon>
        <taxon>Metazoa</taxon>
        <taxon>Spiralia</taxon>
        <taxon>Lophotrochozoa</taxon>
        <taxon>Mollusca</taxon>
        <taxon>Gastropoda</taxon>
        <taxon>Caenogastropoda</taxon>
        <taxon>Neogastropoda</taxon>
        <taxon>Conoidea</taxon>
        <taxon>Conidae</taxon>
        <taxon>Conus</taxon>
        <taxon>Splinoconus</taxon>
    </lineage>
</organism>
<proteinExistence type="predicted"/>
<evidence type="ECO:0000256" key="1">
    <source>
        <dbReference type="ARBA" id="ARBA00004613"/>
    </source>
</evidence>
<dbReference type="GO" id="GO:0008200">
    <property type="term" value="F:ion channel inhibitor activity"/>
    <property type="evidence" value="ECO:0007669"/>
    <property type="project" value="InterPro"/>
</dbReference>
<protein>
    <submittedName>
        <fullName evidence="4">Ctr_2_N conopeptide</fullName>
    </submittedName>
</protein>
<keyword evidence="2" id="KW-0964">Secreted</keyword>
<dbReference type="Pfam" id="PF02950">
    <property type="entry name" value="Conotoxin"/>
    <property type="match status" value="1"/>
</dbReference>
<dbReference type="GO" id="GO:0005576">
    <property type="term" value="C:extracellular region"/>
    <property type="evidence" value="ECO:0007669"/>
    <property type="project" value="UniProtKB-SubCell"/>
</dbReference>
<evidence type="ECO:0000256" key="2">
    <source>
        <dbReference type="ARBA" id="ARBA00022525"/>
    </source>
</evidence>
<evidence type="ECO:0000313" key="4">
    <source>
        <dbReference type="EMBL" id="JAG92784.1"/>
    </source>
</evidence>
<dbReference type="AlphaFoldDB" id="A0A0C9S5T0"/>
<feature type="chain" id="PRO_5002219663" evidence="3">
    <location>
        <begin position="24"/>
        <end position="86"/>
    </location>
</feature>
<sequence>MEKLTILILVATVLLTIQVLVQSDREKPLTGRVKRYATKRLSALMRGSRQCTPQDQVCEEDEECCSNLECKCFTSPDCTSGYKCRD</sequence>
<dbReference type="InterPro" id="IPR004214">
    <property type="entry name" value="Conotoxin"/>
</dbReference>
<accession>A0A0C9S5T0</accession>